<feature type="region of interest" description="Disordered" evidence="2">
    <location>
        <begin position="408"/>
        <end position="456"/>
    </location>
</feature>
<feature type="region of interest" description="Disordered" evidence="2">
    <location>
        <begin position="301"/>
        <end position="350"/>
    </location>
</feature>
<accession>B6T5X9</accession>
<dbReference type="PROSITE" id="PS50108">
    <property type="entry name" value="CRIB"/>
    <property type="match status" value="1"/>
</dbReference>
<dbReference type="AlphaFoldDB" id="B6T5X9"/>
<dbReference type="InterPro" id="IPR000198">
    <property type="entry name" value="RhoGAP_dom"/>
</dbReference>
<dbReference type="GO" id="GO:0007165">
    <property type="term" value="P:signal transduction"/>
    <property type="evidence" value="ECO:0007669"/>
    <property type="project" value="InterPro"/>
</dbReference>
<dbReference type="CDD" id="cd00159">
    <property type="entry name" value="RhoGAP"/>
    <property type="match status" value="1"/>
</dbReference>
<evidence type="ECO:0000259" key="4">
    <source>
        <dbReference type="PROSITE" id="PS50238"/>
    </source>
</evidence>
<feature type="compositionally biased region" description="Acidic residues" evidence="2">
    <location>
        <begin position="316"/>
        <end position="330"/>
    </location>
</feature>
<keyword evidence="1" id="KW-0343">GTPase activation</keyword>
<feature type="compositionally biased region" description="Basic and acidic residues" evidence="2">
    <location>
        <begin position="408"/>
        <end position="426"/>
    </location>
</feature>
<name>B6T5X9_MAIZE</name>
<dbReference type="SMART" id="SM00285">
    <property type="entry name" value="PBD"/>
    <property type="match status" value="1"/>
</dbReference>
<sequence>MVEVMMVPSSHGCGEGGGVGSDGKAEDGQQQGQGQGQVLALLLAALRKSVVLPCQMADADDPSGAAWGMEIGWPTDVRHVAHVTFDRLHGFLGLPVEFELEIPGQVPSASASVFGVSPESMQCGYDDKGNSVPKILLLMQERLYAQDGLKAEGIFRITPENSQEEHVREQLNSGIVPDDIDVHCLASLIKAWFRELPEGVLDRLSPEQVLHCNTEEQCIELVKLLPATQAALLHWVVELMADVVEEEESNKMNARNVAMVFAPNMTQMSDPLTALMHAVQVMNLLKTLILKTLREREDDDAGAYSSFSSSLSSSGELDEDDGHDQQDDEHDSGSEKNYNGSANGRPRDIDKATALRVDSEQLIGVSRRHTSTDFHLPYIRYSNDSEDVSLDDIEECFLRRLEWKSVRESVDEGDSRNSPPSEKEAEAEWLSSSENVTEASNAIGEERGRTSNATDVSVNELRQTEIRIEMTSAAKGEFILCS</sequence>
<feature type="domain" description="Rho-GAP" evidence="4">
    <location>
        <begin position="119"/>
        <end position="297"/>
    </location>
</feature>
<proteinExistence type="evidence at transcript level"/>
<dbReference type="Gene3D" id="3.90.810.10">
    <property type="entry name" value="CRIB domain"/>
    <property type="match status" value="1"/>
</dbReference>
<evidence type="ECO:0000313" key="5">
    <source>
        <dbReference type="EMBL" id="ACG32512.1"/>
    </source>
</evidence>
<dbReference type="InterPro" id="IPR008936">
    <property type="entry name" value="Rho_GTPase_activation_prot"/>
</dbReference>
<dbReference type="Pfam" id="PF00620">
    <property type="entry name" value="RhoGAP"/>
    <property type="match status" value="1"/>
</dbReference>
<feature type="compositionally biased region" description="Polar residues" evidence="2">
    <location>
        <begin position="430"/>
        <end position="440"/>
    </location>
</feature>
<dbReference type="PANTHER" id="PTHR23177">
    <property type="entry name" value="MKIAA1688 PROTEIN"/>
    <property type="match status" value="1"/>
</dbReference>
<dbReference type="Gene3D" id="1.10.555.10">
    <property type="entry name" value="Rho GTPase activation protein"/>
    <property type="match status" value="1"/>
</dbReference>
<dbReference type="GO" id="GO:0005096">
    <property type="term" value="F:GTPase activator activity"/>
    <property type="evidence" value="ECO:0007669"/>
    <property type="project" value="UniProtKB-KW"/>
</dbReference>
<dbReference type="FunFam" id="1.10.555.10:FF:000046">
    <property type="entry name" value="Rho GTPase-activating protein 5"/>
    <property type="match status" value="1"/>
</dbReference>
<dbReference type="Pfam" id="PF00786">
    <property type="entry name" value="PBD"/>
    <property type="match status" value="1"/>
</dbReference>
<protein>
    <submittedName>
        <fullName evidence="5">Rac GTPase activating protein</fullName>
    </submittedName>
</protein>
<reference evidence="5" key="1">
    <citation type="journal article" date="2009" name="Plant Mol. Biol.">
        <title>Insights into corn genes derived from large-scale cDNA sequencing.</title>
        <authorList>
            <person name="Alexandrov N.N."/>
            <person name="Brover V.V."/>
            <person name="Freidin S."/>
            <person name="Troukhan M.E."/>
            <person name="Tatarinova T.V."/>
            <person name="Zhang H."/>
            <person name="Swaller T.J."/>
            <person name="Lu Y.P."/>
            <person name="Bouck J."/>
            <person name="Flavell R.B."/>
            <person name="Feldmann K.A."/>
        </authorList>
    </citation>
    <scope>NUCLEOTIDE SEQUENCE</scope>
</reference>
<dbReference type="SMART" id="SM00324">
    <property type="entry name" value="RhoGAP"/>
    <property type="match status" value="1"/>
</dbReference>
<dbReference type="InterPro" id="IPR044785">
    <property type="entry name" value="RopGAP1-5"/>
</dbReference>
<organism evidence="5">
    <name type="scientific">Zea mays</name>
    <name type="common">Maize</name>
    <dbReference type="NCBI Taxonomy" id="4577"/>
    <lineage>
        <taxon>Eukaryota</taxon>
        <taxon>Viridiplantae</taxon>
        <taxon>Streptophyta</taxon>
        <taxon>Embryophyta</taxon>
        <taxon>Tracheophyta</taxon>
        <taxon>Spermatophyta</taxon>
        <taxon>Magnoliopsida</taxon>
        <taxon>Liliopsida</taxon>
        <taxon>Poales</taxon>
        <taxon>Poaceae</taxon>
        <taxon>PACMAD clade</taxon>
        <taxon>Panicoideae</taxon>
        <taxon>Andropogonodae</taxon>
        <taxon>Andropogoneae</taxon>
        <taxon>Tripsacinae</taxon>
        <taxon>Zea</taxon>
    </lineage>
</organism>
<dbReference type="PANTHER" id="PTHR23177:SF56">
    <property type="entry name" value="OS07G0408500 PROTEIN"/>
    <property type="match status" value="1"/>
</dbReference>
<dbReference type="EMBL" id="EU960394">
    <property type="protein sequence ID" value="ACG32512.1"/>
    <property type="molecule type" value="mRNA"/>
</dbReference>
<feature type="compositionally biased region" description="Low complexity" evidence="2">
    <location>
        <begin position="302"/>
        <end position="315"/>
    </location>
</feature>
<dbReference type="PROSITE" id="PS50238">
    <property type="entry name" value="RHOGAP"/>
    <property type="match status" value="1"/>
</dbReference>
<feature type="domain" description="CRIB" evidence="3">
    <location>
        <begin position="71"/>
        <end position="84"/>
    </location>
</feature>
<dbReference type="ExpressionAtlas" id="B6T5X9">
    <property type="expression patterns" value="baseline and differential"/>
</dbReference>
<evidence type="ECO:0000256" key="1">
    <source>
        <dbReference type="ARBA" id="ARBA00022468"/>
    </source>
</evidence>
<evidence type="ECO:0000256" key="2">
    <source>
        <dbReference type="SAM" id="MobiDB-lite"/>
    </source>
</evidence>
<feature type="region of interest" description="Disordered" evidence="2">
    <location>
        <begin position="1"/>
        <end position="32"/>
    </location>
</feature>
<dbReference type="InterPro" id="IPR036936">
    <property type="entry name" value="CRIB_dom_sf"/>
</dbReference>
<dbReference type="SUPFAM" id="SSF48350">
    <property type="entry name" value="GTPase activation domain, GAP"/>
    <property type="match status" value="1"/>
</dbReference>
<dbReference type="CDD" id="cd00132">
    <property type="entry name" value="CRIB"/>
    <property type="match status" value="1"/>
</dbReference>
<evidence type="ECO:0000259" key="3">
    <source>
        <dbReference type="PROSITE" id="PS50108"/>
    </source>
</evidence>
<dbReference type="InterPro" id="IPR000095">
    <property type="entry name" value="CRIB_dom"/>
</dbReference>